<evidence type="ECO:0000259" key="1">
    <source>
        <dbReference type="Pfam" id="PF22302"/>
    </source>
</evidence>
<dbReference type="Proteomes" id="UP001519325">
    <property type="component" value="Unassembled WGS sequence"/>
</dbReference>
<feature type="domain" description="DUF6968" evidence="1">
    <location>
        <begin position="120"/>
        <end position="175"/>
    </location>
</feature>
<accession>A0ABS4QIA5</accession>
<dbReference type="EMBL" id="JAGGMR010000001">
    <property type="protein sequence ID" value="MBP2191447.1"/>
    <property type="molecule type" value="Genomic_DNA"/>
</dbReference>
<dbReference type="Pfam" id="PF22302">
    <property type="entry name" value="DUF6968"/>
    <property type="match status" value="2"/>
</dbReference>
<comment type="caution">
    <text evidence="2">The sequence shown here is derived from an EMBL/GenBank/DDBJ whole genome shotgun (WGS) entry which is preliminary data.</text>
</comment>
<dbReference type="InterPro" id="IPR054241">
    <property type="entry name" value="DUF6968"/>
</dbReference>
<reference evidence="2 3" key="1">
    <citation type="submission" date="2021-03" db="EMBL/GenBank/DDBJ databases">
        <title>Sequencing the genomes of 1000 actinobacteria strains.</title>
        <authorList>
            <person name="Klenk H.-P."/>
        </authorList>
    </citation>
    <scope>NUCLEOTIDE SEQUENCE [LARGE SCALE GENOMIC DNA]</scope>
    <source>
        <strain evidence="2 3">DSM 45516</strain>
    </source>
</reference>
<protein>
    <recommendedName>
        <fullName evidence="1">DUF6968 domain-containing protein</fullName>
    </recommendedName>
</protein>
<gene>
    <name evidence="2" type="ORF">BJ987_004348</name>
</gene>
<dbReference type="RefSeq" id="WP_209893093.1">
    <property type="nucleotide sequence ID" value="NZ_JAGGMR010000001.1"/>
</dbReference>
<organism evidence="2 3">
    <name type="scientific">Nocardia goodfellowii</name>
    <dbReference type="NCBI Taxonomy" id="882446"/>
    <lineage>
        <taxon>Bacteria</taxon>
        <taxon>Bacillati</taxon>
        <taxon>Actinomycetota</taxon>
        <taxon>Actinomycetes</taxon>
        <taxon>Mycobacteriales</taxon>
        <taxon>Nocardiaceae</taxon>
        <taxon>Nocardia</taxon>
    </lineage>
</organism>
<feature type="domain" description="DUF6968" evidence="1">
    <location>
        <begin position="15"/>
        <end position="92"/>
    </location>
</feature>
<keyword evidence="3" id="KW-1185">Reference proteome</keyword>
<sequence>MSDRVGEVIATRTVADGGHPVLIEMGRPTQPVDGMGTTGFRIAGLGEFTATGVDGMAALYNALVEVGTILARANDKGHRFTVLDPSTMGFPVAPSRPRVAEPAAQPPRAEVIALRILITEGGPCAVEIGRPTRAPGQSYYICRFRIDGKREAVASGVDEIQALLTALRMIGAWLMLPTDWPLSRAS</sequence>
<proteinExistence type="predicted"/>
<name>A0ABS4QIA5_9NOCA</name>
<evidence type="ECO:0000313" key="2">
    <source>
        <dbReference type="EMBL" id="MBP2191447.1"/>
    </source>
</evidence>
<evidence type="ECO:0000313" key="3">
    <source>
        <dbReference type="Proteomes" id="UP001519325"/>
    </source>
</evidence>